<sequence>MFGSNISKKNEGISKKKPGPKVGSKRNRHANRPDSKRLMDQPSLQQQRLGKMTLVQSVPTSSSTLQEINKSPPLILSTLKRQYIQITVFGIY</sequence>
<comment type="caution">
    <text evidence="2">The sequence shown here is derived from an EMBL/GenBank/DDBJ whole genome shotgun (WGS) entry which is preliminary data.</text>
</comment>
<feature type="compositionally biased region" description="Basic residues" evidence="1">
    <location>
        <begin position="15"/>
        <end position="30"/>
    </location>
</feature>
<evidence type="ECO:0000313" key="3">
    <source>
        <dbReference type="Proteomes" id="UP000613177"/>
    </source>
</evidence>
<feature type="region of interest" description="Disordered" evidence="1">
    <location>
        <begin position="1"/>
        <end position="43"/>
    </location>
</feature>
<keyword evidence="3" id="KW-1185">Reference proteome</keyword>
<evidence type="ECO:0000313" key="2">
    <source>
        <dbReference type="EMBL" id="KAG2235442.1"/>
    </source>
</evidence>
<dbReference type="EMBL" id="JAEPRE010000033">
    <property type="protein sequence ID" value="KAG2235442.1"/>
    <property type="molecule type" value="Genomic_DNA"/>
</dbReference>
<gene>
    <name evidence="2" type="ORF">INT48_005792</name>
</gene>
<proteinExistence type="predicted"/>
<accession>A0A8H7SUF2</accession>
<evidence type="ECO:0000256" key="1">
    <source>
        <dbReference type="SAM" id="MobiDB-lite"/>
    </source>
</evidence>
<dbReference type="Proteomes" id="UP000613177">
    <property type="component" value="Unassembled WGS sequence"/>
</dbReference>
<dbReference type="AlphaFoldDB" id="A0A8H7SUF2"/>
<organism evidence="2 3">
    <name type="scientific">Thamnidium elegans</name>
    <dbReference type="NCBI Taxonomy" id="101142"/>
    <lineage>
        <taxon>Eukaryota</taxon>
        <taxon>Fungi</taxon>
        <taxon>Fungi incertae sedis</taxon>
        <taxon>Mucoromycota</taxon>
        <taxon>Mucoromycotina</taxon>
        <taxon>Mucoromycetes</taxon>
        <taxon>Mucorales</taxon>
        <taxon>Mucorineae</taxon>
        <taxon>Mucoraceae</taxon>
        <taxon>Thamnidium</taxon>
    </lineage>
</organism>
<name>A0A8H7SUF2_9FUNG</name>
<reference evidence="2" key="1">
    <citation type="submission" date="2021-01" db="EMBL/GenBank/DDBJ databases">
        <title>Metabolic potential, ecology and presence of endohyphal bacteria is reflected in genomic diversity of Mucoromycotina.</title>
        <authorList>
            <person name="Muszewska A."/>
            <person name="Okrasinska A."/>
            <person name="Steczkiewicz K."/>
            <person name="Drgas O."/>
            <person name="Orlowska M."/>
            <person name="Perlinska-Lenart U."/>
            <person name="Aleksandrzak-Piekarczyk T."/>
            <person name="Szatraj K."/>
            <person name="Zielenkiewicz U."/>
            <person name="Pilsyk S."/>
            <person name="Malc E."/>
            <person name="Mieczkowski P."/>
            <person name="Kruszewska J.S."/>
            <person name="Biernat P."/>
            <person name="Pawlowska J."/>
        </authorList>
    </citation>
    <scope>NUCLEOTIDE SEQUENCE</scope>
    <source>
        <strain evidence="2">WA0000018081</strain>
    </source>
</reference>
<protein>
    <submittedName>
        <fullName evidence="2">Uncharacterized protein</fullName>
    </submittedName>
</protein>